<evidence type="ECO:0000313" key="1">
    <source>
        <dbReference type="EMBL" id="KAH6640568.1"/>
    </source>
</evidence>
<keyword evidence="2" id="KW-1185">Reference proteome</keyword>
<dbReference type="Proteomes" id="UP000724584">
    <property type="component" value="Unassembled WGS sequence"/>
</dbReference>
<reference evidence="1 2" key="1">
    <citation type="journal article" date="2021" name="Nat. Commun.">
        <title>Genetic determinants of endophytism in the Arabidopsis root mycobiome.</title>
        <authorList>
            <person name="Mesny F."/>
            <person name="Miyauchi S."/>
            <person name="Thiergart T."/>
            <person name="Pickel B."/>
            <person name="Atanasova L."/>
            <person name="Karlsson M."/>
            <person name="Huettel B."/>
            <person name="Barry K.W."/>
            <person name="Haridas S."/>
            <person name="Chen C."/>
            <person name="Bauer D."/>
            <person name="Andreopoulos W."/>
            <person name="Pangilinan J."/>
            <person name="LaButti K."/>
            <person name="Riley R."/>
            <person name="Lipzen A."/>
            <person name="Clum A."/>
            <person name="Drula E."/>
            <person name="Henrissat B."/>
            <person name="Kohler A."/>
            <person name="Grigoriev I.V."/>
            <person name="Martin F.M."/>
            <person name="Hacquard S."/>
        </authorList>
    </citation>
    <scope>NUCLEOTIDE SEQUENCE [LARGE SCALE GENOMIC DNA]</scope>
    <source>
        <strain evidence="1 2">MPI-SDFR-AT-0079</strain>
    </source>
</reference>
<accession>A0ACB7PHQ2</accession>
<gene>
    <name evidence="1" type="ORF">F5144DRAFT_560873</name>
</gene>
<sequence>MAFLIVALHPHSRIFFYNVMESHPGPKLRLTSFRSRQIILFSASDVASPQNYHYQYNPGVRCDPDAAPLQLQTRVNYPWAGEDPISFGCDDGLHVKKHIWVPNLSRPRRSHIAQPTTHSFTGHLTREVYPRRWGSAYRERLARTRAVRVMPWGKRFKAGTSQVPSLELDLCPPRSSCLSPTIQKPAVWTDIRVQLTVQVSRDLQKPTQNYRRPSDPPKIRATAKKGGRMRRGTAPAQTRGNGGSKSNMWRGC</sequence>
<proteinExistence type="predicted"/>
<dbReference type="EMBL" id="JAGIZQ010000002">
    <property type="protein sequence ID" value="KAH6640568.1"/>
    <property type="molecule type" value="Genomic_DNA"/>
</dbReference>
<protein>
    <submittedName>
        <fullName evidence="1">Uncharacterized protein</fullName>
    </submittedName>
</protein>
<organism evidence="1 2">
    <name type="scientific">Chaetomium tenue</name>
    <dbReference type="NCBI Taxonomy" id="1854479"/>
    <lineage>
        <taxon>Eukaryota</taxon>
        <taxon>Fungi</taxon>
        <taxon>Dikarya</taxon>
        <taxon>Ascomycota</taxon>
        <taxon>Pezizomycotina</taxon>
        <taxon>Sordariomycetes</taxon>
        <taxon>Sordariomycetidae</taxon>
        <taxon>Sordariales</taxon>
        <taxon>Chaetomiaceae</taxon>
        <taxon>Chaetomium</taxon>
    </lineage>
</organism>
<evidence type="ECO:0000313" key="2">
    <source>
        <dbReference type="Proteomes" id="UP000724584"/>
    </source>
</evidence>
<name>A0ACB7PHQ2_9PEZI</name>
<comment type="caution">
    <text evidence="1">The sequence shown here is derived from an EMBL/GenBank/DDBJ whole genome shotgun (WGS) entry which is preliminary data.</text>
</comment>